<keyword evidence="13" id="KW-1185">Reference proteome</keyword>
<keyword evidence="3 7" id="KW-0812">Transmembrane</keyword>
<evidence type="ECO:0000256" key="3">
    <source>
        <dbReference type="ARBA" id="ARBA00022692"/>
    </source>
</evidence>
<keyword evidence="2" id="KW-1003">Cell membrane</keyword>
<evidence type="ECO:0000313" key="10">
    <source>
        <dbReference type="EMBL" id="UYO62433.1"/>
    </source>
</evidence>
<dbReference type="InterPro" id="IPR010343">
    <property type="entry name" value="ArAE_1"/>
</dbReference>
<feature type="transmembrane region" description="Helical" evidence="7">
    <location>
        <begin position="12"/>
        <end position="31"/>
    </location>
</feature>
<feature type="transmembrane region" description="Helical" evidence="7">
    <location>
        <begin position="62"/>
        <end position="80"/>
    </location>
</feature>
<protein>
    <submittedName>
        <fullName evidence="10">Aromatic acid exporter family protein</fullName>
    </submittedName>
    <submittedName>
        <fullName evidence="8">Fusaric acid resistance protein family protein</fullName>
    </submittedName>
</protein>
<evidence type="ECO:0000256" key="5">
    <source>
        <dbReference type="ARBA" id="ARBA00023136"/>
    </source>
</evidence>
<proteinExistence type="predicted"/>
<feature type="region of interest" description="Disordered" evidence="6">
    <location>
        <begin position="167"/>
        <end position="186"/>
    </location>
</feature>
<name>A0A1F2PJ86_9FIRM</name>
<dbReference type="EMBL" id="LKEU01000027">
    <property type="protein sequence ID" value="OFV71105.1"/>
    <property type="molecule type" value="Genomic_DNA"/>
</dbReference>
<evidence type="ECO:0000313" key="9">
    <source>
        <dbReference type="EMBL" id="TYC84221.1"/>
    </source>
</evidence>
<reference evidence="9 12" key="2">
    <citation type="submission" date="2019-08" db="EMBL/GenBank/DDBJ databases">
        <title>Isolation and enrichment of carboxydotrophic bacteria from anaerobic sludge for the production of bio-based chemicals from syngas.</title>
        <authorList>
            <person name="Antares A.L."/>
            <person name="Moreira J."/>
            <person name="Diender M."/>
            <person name="Parshina S.N."/>
            <person name="Stams A.J.M."/>
            <person name="Alves M."/>
            <person name="Alves J.I."/>
            <person name="Sousa D.Z."/>
        </authorList>
    </citation>
    <scope>NUCLEOTIDE SEQUENCE [LARGE SCALE GENOMIC DNA]</scope>
    <source>
        <strain evidence="9 12">JM</strain>
    </source>
</reference>
<dbReference type="STRING" id="52694.ACWI_16910"/>
<feature type="transmembrane region" description="Helical" evidence="7">
    <location>
        <begin position="133"/>
        <end position="153"/>
    </location>
</feature>
<accession>A0A1F2PJ86</accession>
<evidence type="ECO:0000256" key="6">
    <source>
        <dbReference type="SAM" id="MobiDB-lite"/>
    </source>
</evidence>
<dbReference type="EMBL" id="CP087994">
    <property type="protein sequence ID" value="UYO62433.1"/>
    <property type="molecule type" value="Genomic_DNA"/>
</dbReference>
<dbReference type="Proteomes" id="UP000322619">
    <property type="component" value="Unassembled WGS sequence"/>
</dbReference>
<dbReference type="RefSeq" id="WP_070370985.1">
    <property type="nucleotide sequence ID" value="NZ_CABIIK010000022.1"/>
</dbReference>
<keyword evidence="5 7" id="KW-0472">Membrane</keyword>
<evidence type="ECO:0000256" key="2">
    <source>
        <dbReference type="ARBA" id="ARBA00022475"/>
    </source>
</evidence>
<comment type="subcellular location">
    <subcellularLocation>
        <location evidence="1">Cell membrane</location>
        <topology evidence="1">Multi-pass membrane protein</topology>
    </subcellularLocation>
</comment>
<evidence type="ECO:0000313" key="12">
    <source>
        <dbReference type="Proteomes" id="UP000322619"/>
    </source>
</evidence>
<evidence type="ECO:0000256" key="1">
    <source>
        <dbReference type="ARBA" id="ARBA00004651"/>
    </source>
</evidence>
<reference evidence="8 11" key="1">
    <citation type="submission" date="2015-09" db="EMBL/GenBank/DDBJ databases">
        <title>Genome sequence of Acetobacterium wieringae DSM 1911.</title>
        <authorList>
            <person name="Poehlein A."/>
            <person name="Bengelsdorf F.R."/>
            <person name="Schiel-Bengelsdorf B."/>
            <person name="Duerre P."/>
            <person name="Daniel R."/>
        </authorList>
    </citation>
    <scope>NUCLEOTIDE SEQUENCE [LARGE SCALE GENOMIC DNA]</scope>
    <source>
        <strain evidence="8 11">DSM 1911</strain>
    </source>
</reference>
<evidence type="ECO:0000313" key="8">
    <source>
        <dbReference type="EMBL" id="OFV71105.1"/>
    </source>
</evidence>
<dbReference type="Pfam" id="PF06081">
    <property type="entry name" value="ArAE_1"/>
    <property type="match status" value="1"/>
</dbReference>
<dbReference type="Proteomes" id="UP001163550">
    <property type="component" value="Chromosome"/>
</dbReference>
<dbReference type="OrthoDB" id="1653617at2"/>
<dbReference type="GO" id="GO:0005886">
    <property type="term" value="C:plasma membrane"/>
    <property type="evidence" value="ECO:0007669"/>
    <property type="project" value="UniProtKB-SubCell"/>
</dbReference>
<evidence type="ECO:0000313" key="13">
    <source>
        <dbReference type="Proteomes" id="UP001163550"/>
    </source>
</evidence>
<feature type="transmembrane region" description="Helical" evidence="7">
    <location>
        <begin position="86"/>
        <end position="102"/>
    </location>
</feature>
<evidence type="ECO:0000313" key="11">
    <source>
        <dbReference type="Proteomes" id="UP000176244"/>
    </source>
</evidence>
<reference evidence="10" key="3">
    <citation type="submission" date="2021-11" db="EMBL/GenBank/DDBJ databases">
        <title>Isoprene-degrading acetogen.</title>
        <authorList>
            <person name="Yang Y."/>
            <person name="Jin H."/>
            <person name="Yan J."/>
        </authorList>
    </citation>
    <scope>NUCLEOTIDE SEQUENCE</scope>
    <source>
        <strain evidence="10">Berkeley</strain>
    </source>
</reference>
<dbReference type="EMBL" id="VSLA01000026">
    <property type="protein sequence ID" value="TYC84221.1"/>
    <property type="molecule type" value="Genomic_DNA"/>
</dbReference>
<sequence>MKLCHLPSLGMRNIKTVLAVFICVVVFAIMGPEFNPLFAAIAAVLTMGPSIENSIETGWNRILGTIFGGAAGLLGIFAANLIPYEFAYVAIIPLGIMLLIYLCNNFHKAGAIVITCVMFLSVMTTYPQDAGSYMLAMLRLLETAFGIIVAFLINRFIKVPECDEKSADEGSETEKELVTEAEKPGNDHQKFKVSSFLYMLFKP</sequence>
<dbReference type="Proteomes" id="UP000176244">
    <property type="component" value="Unassembled WGS sequence"/>
</dbReference>
<dbReference type="AlphaFoldDB" id="A0A1F2PJ86"/>
<evidence type="ECO:0000256" key="4">
    <source>
        <dbReference type="ARBA" id="ARBA00022989"/>
    </source>
</evidence>
<evidence type="ECO:0000256" key="7">
    <source>
        <dbReference type="SAM" id="Phobius"/>
    </source>
</evidence>
<gene>
    <name evidence="8" type="ORF">ACWI_16910</name>
    <name evidence="9" type="ORF">FXB42_12890</name>
    <name evidence="10" type="ORF">LNN31_16855</name>
</gene>
<organism evidence="8 11">
    <name type="scientific">Acetobacterium wieringae</name>
    <dbReference type="NCBI Taxonomy" id="52694"/>
    <lineage>
        <taxon>Bacteria</taxon>
        <taxon>Bacillati</taxon>
        <taxon>Bacillota</taxon>
        <taxon>Clostridia</taxon>
        <taxon>Eubacteriales</taxon>
        <taxon>Eubacteriaceae</taxon>
        <taxon>Acetobacterium</taxon>
    </lineage>
</organism>
<keyword evidence="4 7" id="KW-1133">Transmembrane helix</keyword>